<protein>
    <recommendedName>
        <fullName evidence="2">AAA+ ATPase domain-containing protein</fullName>
    </recommendedName>
</protein>
<evidence type="ECO:0000259" key="2">
    <source>
        <dbReference type="SMART" id="SM00382"/>
    </source>
</evidence>
<proteinExistence type="predicted"/>
<dbReference type="SMART" id="SM00382">
    <property type="entry name" value="AAA"/>
    <property type="match status" value="1"/>
</dbReference>
<dbReference type="InterPro" id="IPR027417">
    <property type="entry name" value="P-loop_NTPase"/>
</dbReference>
<dbReference type="InterPro" id="IPR003593">
    <property type="entry name" value="AAA+_ATPase"/>
</dbReference>
<dbReference type="InterPro" id="IPR003959">
    <property type="entry name" value="ATPase_AAA_core"/>
</dbReference>
<feature type="domain" description="AAA+ ATPase" evidence="2">
    <location>
        <begin position="215"/>
        <end position="366"/>
    </location>
</feature>
<name>A0A6C0EAG5_9ZZZZ</name>
<dbReference type="PANTHER" id="PTHR43718:SF2">
    <property type="entry name" value="LON PROTEASE HOMOLOG, MITOCHONDRIAL"/>
    <property type="match status" value="1"/>
</dbReference>
<dbReference type="GO" id="GO:0005524">
    <property type="term" value="F:ATP binding"/>
    <property type="evidence" value="ECO:0007669"/>
    <property type="project" value="InterPro"/>
</dbReference>
<dbReference type="AlphaFoldDB" id="A0A6C0EAG5"/>
<dbReference type="PANTHER" id="PTHR43718">
    <property type="entry name" value="LON PROTEASE"/>
    <property type="match status" value="1"/>
</dbReference>
<accession>A0A6C0EAG5</accession>
<dbReference type="GO" id="GO:0016887">
    <property type="term" value="F:ATP hydrolysis activity"/>
    <property type="evidence" value="ECO:0007669"/>
    <property type="project" value="InterPro"/>
</dbReference>
<dbReference type="SUPFAM" id="SSF52540">
    <property type="entry name" value="P-loop containing nucleoside triphosphate hydrolases"/>
    <property type="match status" value="1"/>
</dbReference>
<dbReference type="GO" id="GO:0006515">
    <property type="term" value="P:protein quality control for misfolded or incompletely synthesized proteins"/>
    <property type="evidence" value="ECO:0007669"/>
    <property type="project" value="TreeGrafter"/>
</dbReference>
<dbReference type="Pfam" id="PF00004">
    <property type="entry name" value="AAA"/>
    <property type="match status" value="1"/>
</dbReference>
<dbReference type="Gene3D" id="3.40.50.300">
    <property type="entry name" value="P-loop containing nucleotide triphosphate hydrolases"/>
    <property type="match status" value="1"/>
</dbReference>
<evidence type="ECO:0000256" key="1">
    <source>
        <dbReference type="SAM" id="MobiDB-lite"/>
    </source>
</evidence>
<evidence type="ECO:0000313" key="3">
    <source>
        <dbReference type="EMBL" id="QHT26177.1"/>
    </source>
</evidence>
<feature type="region of interest" description="Disordered" evidence="1">
    <location>
        <begin position="1"/>
        <end position="29"/>
    </location>
</feature>
<organism evidence="3">
    <name type="scientific">viral metagenome</name>
    <dbReference type="NCBI Taxonomy" id="1070528"/>
    <lineage>
        <taxon>unclassified sequences</taxon>
        <taxon>metagenomes</taxon>
        <taxon>organismal metagenomes</taxon>
    </lineage>
</organism>
<sequence>MKRIDGGKNVLKRKYVSDSDPDDNPKYSPCQEKKLRLIDEEISKRNITIEMILNMDLCQEDNIWFVEHIRMLEEMEVSDKKYELKQKIYERYNYLTSPHYKTIMSYTGFDASSDENMIQKIANSSRTDRDKALLINKFLKTNHGSSSDEYKKNLEWIKYVLQLPTEVKIDFNKININENLLKFWNSVNKNIYGMTKVKEKMLECLNTYLHSKGAVGRIITLIGDPGTGKTSMAMALAEAMNMPFQQISMSDITDPSVLIGHSSTYISSHPGILVETLIKFGRLDGLVLLDEIDKVKTNPVDGHSLSTVLLKILDKVQNKKFNDSYMPEIDIDLSKIIFVATANKEEDIPSALLDRLYKIYVDGYSDADKVRIGKDYIMPKLLRDINLHPTDVEIDNSVMEHIVTNGISKSNGIRELEHTLQELNDRLLLLSKLDDQNINLSYRTTKTKVKFPIRVTKQMIDNLVIRNHL</sequence>
<dbReference type="Gene3D" id="1.10.8.60">
    <property type="match status" value="1"/>
</dbReference>
<dbReference type="InterPro" id="IPR027065">
    <property type="entry name" value="Lon_Prtase"/>
</dbReference>
<reference evidence="3" key="1">
    <citation type="journal article" date="2020" name="Nature">
        <title>Giant virus diversity and host interactions through global metagenomics.</title>
        <authorList>
            <person name="Schulz F."/>
            <person name="Roux S."/>
            <person name="Paez-Espino D."/>
            <person name="Jungbluth S."/>
            <person name="Walsh D.A."/>
            <person name="Denef V.J."/>
            <person name="McMahon K.D."/>
            <person name="Konstantinidis K.T."/>
            <person name="Eloe-Fadrosh E.A."/>
            <person name="Kyrpides N.C."/>
            <person name="Woyke T."/>
        </authorList>
    </citation>
    <scope>NUCLEOTIDE SEQUENCE</scope>
    <source>
        <strain evidence="3">GVMAG-M-3300023179-27</strain>
    </source>
</reference>
<dbReference type="EMBL" id="MN739780">
    <property type="protein sequence ID" value="QHT26177.1"/>
    <property type="molecule type" value="Genomic_DNA"/>
</dbReference>
<dbReference type="GO" id="GO:0004252">
    <property type="term" value="F:serine-type endopeptidase activity"/>
    <property type="evidence" value="ECO:0007669"/>
    <property type="project" value="InterPro"/>
</dbReference>
<dbReference type="GO" id="GO:0004176">
    <property type="term" value="F:ATP-dependent peptidase activity"/>
    <property type="evidence" value="ECO:0007669"/>
    <property type="project" value="InterPro"/>
</dbReference>